<reference evidence="1" key="1">
    <citation type="journal article" date="2016" name="Sci. Rep.">
        <title>Molecular characterization of firefly nuptial gifts: a multi-omics approach sheds light on postcopulatory sexual selection.</title>
        <authorList>
            <person name="Al-Wathiqui N."/>
            <person name="Fallon T.R."/>
            <person name="South A."/>
            <person name="Weng J.K."/>
            <person name="Lewis S.M."/>
        </authorList>
    </citation>
    <scope>NUCLEOTIDE SEQUENCE</scope>
</reference>
<accession>A0A1Y1MYG3</accession>
<organism evidence="1">
    <name type="scientific">Photinus pyralis</name>
    <name type="common">Common eastern firefly</name>
    <name type="synonym">Lampyris pyralis</name>
    <dbReference type="NCBI Taxonomy" id="7054"/>
    <lineage>
        <taxon>Eukaryota</taxon>
        <taxon>Metazoa</taxon>
        <taxon>Ecdysozoa</taxon>
        <taxon>Arthropoda</taxon>
        <taxon>Hexapoda</taxon>
        <taxon>Insecta</taxon>
        <taxon>Pterygota</taxon>
        <taxon>Neoptera</taxon>
        <taxon>Endopterygota</taxon>
        <taxon>Coleoptera</taxon>
        <taxon>Polyphaga</taxon>
        <taxon>Elateriformia</taxon>
        <taxon>Elateroidea</taxon>
        <taxon>Lampyridae</taxon>
        <taxon>Lampyrinae</taxon>
        <taxon>Photinus</taxon>
    </lineage>
</organism>
<proteinExistence type="predicted"/>
<dbReference type="EMBL" id="GEZM01017410">
    <property type="protein sequence ID" value="JAV90707.1"/>
    <property type="molecule type" value="Transcribed_RNA"/>
</dbReference>
<sequence length="112" mass="13011">MNTKLEKELHNKEVKKFTALSVTSVQTLQKIKQTPVLKRFTLNKQRRLNRTYFAYDKSPIISGKMSVPTIKNLAQVLNAVEVNKLHDPENVHTARENCTKARHKSVQLYHQK</sequence>
<dbReference type="EMBL" id="GEZM01017403">
    <property type="protein sequence ID" value="JAV90724.1"/>
    <property type="molecule type" value="Transcribed_RNA"/>
</dbReference>
<name>A0A1Y1MYG3_PHOPY</name>
<protein>
    <submittedName>
        <fullName evidence="1">Uncharacterized protein</fullName>
    </submittedName>
</protein>
<dbReference type="EMBL" id="GEZM01017412">
    <property type="protein sequence ID" value="JAV90703.1"/>
    <property type="molecule type" value="Transcribed_RNA"/>
</dbReference>
<dbReference type="EMBL" id="GEZM01017408">
    <property type="protein sequence ID" value="JAV90712.1"/>
    <property type="molecule type" value="Transcribed_RNA"/>
</dbReference>
<dbReference type="AlphaFoldDB" id="A0A1Y1MYG3"/>
<dbReference type="EMBL" id="GEZM01017406">
    <property type="protein sequence ID" value="JAV90717.1"/>
    <property type="molecule type" value="Transcribed_RNA"/>
</dbReference>
<dbReference type="EMBL" id="GEZM01017405">
    <property type="protein sequence ID" value="JAV90719.1"/>
    <property type="molecule type" value="Transcribed_RNA"/>
</dbReference>
<evidence type="ECO:0000313" key="1">
    <source>
        <dbReference type="EMBL" id="JAV90721.1"/>
    </source>
</evidence>
<dbReference type="EMBL" id="GEZM01017411">
    <property type="protein sequence ID" value="JAV90705.1"/>
    <property type="molecule type" value="Transcribed_RNA"/>
</dbReference>
<dbReference type="EMBL" id="GEZM01017409">
    <property type="protein sequence ID" value="JAV90709.1"/>
    <property type="molecule type" value="Transcribed_RNA"/>
</dbReference>
<dbReference type="EMBL" id="GEZM01017404">
    <property type="protein sequence ID" value="JAV90721.1"/>
    <property type="molecule type" value="Transcribed_RNA"/>
</dbReference>
<dbReference type="EMBL" id="GEZM01017407">
    <property type="protein sequence ID" value="JAV90715.1"/>
    <property type="molecule type" value="Transcribed_RNA"/>
</dbReference>